<keyword evidence="1" id="KW-0472">Membrane</keyword>
<feature type="domain" description="HTH merR-type" evidence="2">
    <location>
        <begin position="9"/>
        <end position="35"/>
    </location>
</feature>
<sequence>MEKENITSFLQIGEVAKRIGISQRSVRYYEEEGLIILRAVLLVVCGFITRLMLPVCFLSTACACWG</sequence>
<dbReference type="InterPro" id="IPR000551">
    <property type="entry name" value="MerR-type_HTH_dom"/>
</dbReference>
<dbReference type="Gene3D" id="1.10.1660.10">
    <property type="match status" value="1"/>
</dbReference>
<dbReference type="InterPro" id="IPR009061">
    <property type="entry name" value="DNA-bd_dom_put_sf"/>
</dbReference>
<dbReference type="SUPFAM" id="SSF46955">
    <property type="entry name" value="Putative DNA-binding domain"/>
    <property type="match status" value="1"/>
</dbReference>
<feature type="transmembrane region" description="Helical" evidence="1">
    <location>
        <begin position="34"/>
        <end position="53"/>
    </location>
</feature>
<evidence type="ECO:0000256" key="1">
    <source>
        <dbReference type="SAM" id="Phobius"/>
    </source>
</evidence>
<keyword evidence="1" id="KW-1133">Transmembrane helix</keyword>
<dbReference type="AlphaFoldDB" id="A0A328ENP2"/>
<name>A0A328ENP2_9CHLR</name>
<evidence type="ECO:0000259" key="2">
    <source>
        <dbReference type="PROSITE" id="PS50937"/>
    </source>
</evidence>
<reference evidence="3 4" key="1">
    <citation type="submission" date="2018-05" db="EMBL/GenBank/DDBJ databases">
        <title>Draft genome sequences of Dehalococcoides mccartyi strains RC and KS.</title>
        <authorList>
            <person name="Higgins S.A."/>
            <person name="Padilla-Crespo E."/>
            <person name="Loeffler F.E."/>
        </authorList>
    </citation>
    <scope>NUCLEOTIDE SEQUENCE [LARGE SCALE GENOMIC DNA]</scope>
    <source>
        <strain evidence="3 4">RC</strain>
    </source>
</reference>
<accession>A0A328ENP2</accession>
<evidence type="ECO:0000313" key="4">
    <source>
        <dbReference type="Proteomes" id="UP000249146"/>
    </source>
</evidence>
<dbReference type="PROSITE" id="PS00552">
    <property type="entry name" value="HTH_MERR_1"/>
    <property type="match status" value="1"/>
</dbReference>
<dbReference type="GO" id="GO:0003677">
    <property type="term" value="F:DNA binding"/>
    <property type="evidence" value="ECO:0007669"/>
    <property type="project" value="InterPro"/>
</dbReference>
<protein>
    <recommendedName>
        <fullName evidence="2">HTH merR-type domain-containing protein</fullName>
    </recommendedName>
</protein>
<gene>
    <name evidence="3" type="ORF">C1G87_1441</name>
</gene>
<dbReference type="Pfam" id="PF00376">
    <property type="entry name" value="MerR"/>
    <property type="match status" value="1"/>
</dbReference>
<comment type="caution">
    <text evidence="3">The sequence shown here is derived from an EMBL/GenBank/DDBJ whole genome shotgun (WGS) entry which is preliminary data.</text>
</comment>
<dbReference type="PROSITE" id="PS50937">
    <property type="entry name" value="HTH_MERR_2"/>
    <property type="match status" value="1"/>
</dbReference>
<dbReference type="GO" id="GO:0006355">
    <property type="term" value="P:regulation of DNA-templated transcription"/>
    <property type="evidence" value="ECO:0007669"/>
    <property type="project" value="InterPro"/>
</dbReference>
<organism evidence="3 4">
    <name type="scientific">Dehalococcoides mccartyi</name>
    <dbReference type="NCBI Taxonomy" id="61435"/>
    <lineage>
        <taxon>Bacteria</taxon>
        <taxon>Bacillati</taxon>
        <taxon>Chloroflexota</taxon>
        <taxon>Dehalococcoidia</taxon>
        <taxon>Dehalococcoidales</taxon>
        <taxon>Dehalococcoidaceae</taxon>
        <taxon>Dehalococcoides</taxon>
    </lineage>
</organism>
<dbReference type="EMBL" id="QGLC01000018">
    <property type="protein sequence ID" value="RAL68961.1"/>
    <property type="molecule type" value="Genomic_DNA"/>
</dbReference>
<proteinExistence type="predicted"/>
<keyword evidence="1" id="KW-0812">Transmembrane</keyword>
<evidence type="ECO:0000313" key="3">
    <source>
        <dbReference type="EMBL" id="RAL68961.1"/>
    </source>
</evidence>
<dbReference type="Proteomes" id="UP000249146">
    <property type="component" value="Unassembled WGS sequence"/>
</dbReference>